<evidence type="ECO:0000259" key="2">
    <source>
        <dbReference type="Pfam" id="PF00582"/>
    </source>
</evidence>
<protein>
    <recommendedName>
        <fullName evidence="2">UspA domain-containing protein</fullName>
    </recommendedName>
</protein>
<dbReference type="EMBL" id="CAJA01000484">
    <property type="protein sequence ID" value="CCH75236.1"/>
    <property type="molecule type" value="Genomic_DNA"/>
</dbReference>
<evidence type="ECO:0000256" key="1">
    <source>
        <dbReference type="ARBA" id="ARBA00008791"/>
    </source>
</evidence>
<dbReference type="PRINTS" id="PR01438">
    <property type="entry name" value="UNVRSLSTRESS"/>
</dbReference>
<dbReference type="STRING" id="1193182.BN11_590003"/>
<name>W6K292_9MICO</name>
<dbReference type="InterPro" id="IPR006016">
    <property type="entry name" value="UspA"/>
</dbReference>
<organism evidence="3 4">
    <name type="scientific">Nostocoides australiense Ben110</name>
    <dbReference type="NCBI Taxonomy" id="1193182"/>
    <lineage>
        <taxon>Bacteria</taxon>
        <taxon>Bacillati</taxon>
        <taxon>Actinomycetota</taxon>
        <taxon>Actinomycetes</taxon>
        <taxon>Micrococcales</taxon>
        <taxon>Intrasporangiaceae</taxon>
        <taxon>Nostocoides</taxon>
    </lineage>
</organism>
<dbReference type="Gene3D" id="3.40.50.620">
    <property type="entry name" value="HUPs"/>
    <property type="match status" value="1"/>
</dbReference>
<sequence length="137" mass="14277">MTVAVAHQTSRYSQAVLTEAARQAAQRGEELIVISVEKAADEDHRAALEASVGDDLAKAFAAASVADVSWSLDLEAASAEIDDTAETILDAVKRTGATLLVIGARRRSPMGKALLGSVTQTLILDSPVPVLVVKAPN</sequence>
<evidence type="ECO:0000313" key="4">
    <source>
        <dbReference type="Proteomes" id="UP000035763"/>
    </source>
</evidence>
<dbReference type="CDD" id="cd00293">
    <property type="entry name" value="USP-like"/>
    <property type="match status" value="1"/>
</dbReference>
<dbReference type="RefSeq" id="WP_048695554.1">
    <property type="nucleotide sequence ID" value="NZ_HG764815.1"/>
</dbReference>
<comment type="similarity">
    <text evidence="1">Belongs to the universal stress protein A family.</text>
</comment>
<dbReference type="OrthoDB" id="5419113at2"/>
<evidence type="ECO:0000313" key="3">
    <source>
        <dbReference type="EMBL" id="CCH75236.1"/>
    </source>
</evidence>
<dbReference type="SUPFAM" id="SSF52402">
    <property type="entry name" value="Adenine nucleotide alpha hydrolases-like"/>
    <property type="match status" value="1"/>
</dbReference>
<dbReference type="Pfam" id="PF00582">
    <property type="entry name" value="Usp"/>
    <property type="match status" value="1"/>
</dbReference>
<dbReference type="PANTHER" id="PTHR46268:SF6">
    <property type="entry name" value="UNIVERSAL STRESS PROTEIN UP12"/>
    <property type="match status" value="1"/>
</dbReference>
<comment type="caution">
    <text evidence="3">The sequence shown here is derived from an EMBL/GenBank/DDBJ whole genome shotgun (WGS) entry which is preliminary data.</text>
</comment>
<gene>
    <name evidence="3" type="ORF">BN11_590003</name>
</gene>
<dbReference type="PANTHER" id="PTHR46268">
    <property type="entry name" value="STRESS RESPONSE PROTEIN NHAX"/>
    <property type="match status" value="1"/>
</dbReference>
<reference evidence="3 4" key="1">
    <citation type="journal article" date="2013" name="ISME J.">
        <title>A metabolic model for members of the genus Tetrasphaera involved in enhanced biological phosphorus removal.</title>
        <authorList>
            <person name="Kristiansen R."/>
            <person name="Nguyen H.T.T."/>
            <person name="Saunders A.M."/>
            <person name="Nielsen J.L."/>
            <person name="Wimmer R."/>
            <person name="Le V.Q."/>
            <person name="McIlroy S.J."/>
            <person name="Petrovski S."/>
            <person name="Seviour R.J."/>
            <person name="Calteau A."/>
            <person name="Nielsen K.L."/>
            <person name="Nielsen P.H."/>
        </authorList>
    </citation>
    <scope>NUCLEOTIDE SEQUENCE [LARGE SCALE GENOMIC DNA]</scope>
    <source>
        <strain evidence="3 4">Ben110</strain>
    </source>
</reference>
<dbReference type="InterPro" id="IPR006015">
    <property type="entry name" value="Universal_stress_UspA"/>
</dbReference>
<dbReference type="AlphaFoldDB" id="W6K292"/>
<feature type="domain" description="UspA" evidence="2">
    <location>
        <begin position="2"/>
        <end position="134"/>
    </location>
</feature>
<proteinExistence type="inferred from homology"/>
<dbReference type="Proteomes" id="UP000035763">
    <property type="component" value="Unassembled WGS sequence"/>
</dbReference>
<accession>W6K292</accession>
<dbReference type="InterPro" id="IPR014729">
    <property type="entry name" value="Rossmann-like_a/b/a_fold"/>
</dbReference>
<keyword evidence="4" id="KW-1185">Reference proteome</keyword>